<reference evidence="6" key="3">
    <citation type="submission" date="2025-08" db="UniProtKB">
        <authorList>
            <consortium name="Ensembl"/>
        </authorList>
    </citation>
    <scope>IDENTIFICATION</scope>
    <source>
        <strain evidence="6">HNI</strain>
    </source>
</reference>
<evidence type="ECO:0000256" key="3">
    <source>
        <dbReference type="SAM" id="MobiDB-lite"/>
    </source>
</evidence>
<dbReference type="SMART" id="SM00020">
    <property type="entry name" value="Tryp_SPc"/>
    <property type="match status" value="1"/>
</dbReference>
<dbReference type="InterPro" id="IPR009003">
    <property type="entry name" value="Peptidase_S1_PA"/>
</dbReference>
<comment type="similarity">
    <text evidence="2">Belongs to the peptidase S1 family. CLIP subfamily.</text>
</comment>
<feature type="compositionally biased region" description="Low complexity" evidence="3">
    <location>
        <begin position="287"/>
        <end position="300"/>
    </location>
</feature>
<protein>
    <submittedName>
        <fullName evidence="6">Chymotrypsin-like protease CTRL-1</fullName>
    </submittedName>
</protein>
<dbReference type="AlphaFoldDB" id="A0A3P9MAQ0"/>
<accession>A0A3P9MAQ0</accession>
<evidence type="ECO:0000256" key="1">
    <source>
        <dbReference type="ARBA" id="ARBA00023157"/>
    </source>
</evidence>
<keyword evidence="4" id="KW-0732">Signal</keyword>
<evidence type="ECO:0000313" key="7">
    <source>
        <dbReference type="Proteomes" id="UP000265180"/>
    </source>
</evidence>
<dbReference type="Ensembl" id="ENSORLT00020020721.1">
    <property type="protein sequence ID" value="ENSORLP00020030008.1"/>
    <property type="gene ID" value="ENSORLG00020014238.1"/>
</dbReference>
<evidence type="ECO:0000256" key="4">
    <source>
        <dbReference type="SAM" id="SignalP"/>
    </source>
</evidence>
<evidence type="ECO:0000259" key="5">
    <source>
        <dbReference type="PROSITE" id="PS50240"/>
    </source>
</evidence>
<evidence type="ECO:0000313" key="6">
    <source>
        <dbReference type="Ensembl" id="ENSORLP00020030008.1"/>
    </source>
</evidence>
<dbReference type="Proteomes" id="UP000265180">
    <property type="component" value="Chromosome 8"/>
</dbReference>
<sequence>MIVLKMALQQFVCRFTLMTLLLCSGCHPAVNDNSTVVENVSPGDSPWLVYFYPDFRCEGSLITNEWVLTDSSCLKPSDINTTLAFVGLIDRASTPAGIPTFFRSIVCNTENKNGTTSGICLLKLKRPIRLSNDTQLISLASNMSTFYGGISSWVSVNDFISERLNVSTQREVKASILGNNQCNCKQNQSNVTEKEMCATIGGSYPCQVIPGSPLVIREQSQWVLAGVAISTSASCGDPGVFSRVSWYQDWIREVITGTEPTFVTVSSTGSDPDVNFSCSTEVSPTTTTTTIGLTTTTTTTPSAPPIVDPTGMGTRSYGTTIRTTTTGMTPLTPTTPDDSIFSGGDNLIHFTHFFSLSALVLFLHVLVGGSEI</sequence>
<feature type="domain" description="Peptidase S1" evidence="5">
    <location>
        <begin position="22"/>
        <end position="256"/>
    </location>
</feature>
<dbReference type="Pfam" id="PF00089">
    <property type="entry name" value="Trypsin"/>
    <property type="match status" value="1"/>
</dbReference>
<dbReference type="PROSITE" id="PS50240">
    <property type="entry name" value="TRYPSIN_DOM"/>
    <property type="match status" value="1"/>
</dbReference>
<dbReference type="PANTHER" id="PTHR24256">
    <property type="entry name" value="TRYPTASE-RELATED"/>
    <property type="match status" value="1"/>
</dbReference>
<dbReference type="GO" id="GO:0004252">
    <property type="term" value="F:serine-type endopeptidase activity"/>
    <property type="evidence" value="ECO:0007669"/>
    <property type="project" value="InterPro"/>
</dbReference>
<dbReference type="InterPro" id="IPR001254">
    <property type="entry name" value="Trypsin_dom"/>
</dbReference>
<feature type="region of interest" description="Disordered" evidence="3">
    <location>
        <begin position="287"/>
        <end position="316"/>
    </location>
</feature>
<reference evidence="6 7" key="2">
    <citation type="submission" date="2017-04" db="EMBL/GenBank/DDBJ databases">
        <title>CpG methylation of centromeres and impact of large insertions on vertebrate speciation.</title>
        <authorList>
            <person name="Ichikawa K."/>
            <person name="Yoshimura J."/>
            <person name="Morishita S."/>
        </authorList>
    </citation>
    <scope>NUCLEOTIDE SEQUENCE</scope>
    <source>
        <strain evidence="6 7">HNI</strain>
    </source>
</reference>
<dbReference type="InterPro" id="IPR043504">
    <property type="entry name" value="Peptidase_S1_PA_chymotrypsin"/>
</dbReference>
<reference evidence="6" key="4">
    <citation type="submission" date="2025-09" db="UniProtKB">
        <authorList>
            <consortium name="Ensembl"/>
        </authorList>
    </citation>
    <scope>IDENTIFICATION</scope>
    <source>
        <strain evidence="6">HNI</strain>
    </source>
</reference>
<feature type="signal peptide" evidence="4">
    <location>
        <begin position="1"/>
        <end position="28"/>
    </location>
</feature>
<dbReference type="InterPro" id="IPR051487">
    <property type="entry name" value="Ser/Thr_Proteases_Immune/Dev"/>
</dbReference>
<feature type="chain" id="PRO_5017998173" evidence="4">
    <location>
        <begin position="29"/>
        <end position="372"/>
    </location>
</feature>
<dbReference type="GO" id="GO:0006508">
    <property type="term" value="P:proteolysis"/>
    <property type="evidence" value="ECO:0007669"/>
    <property type="project" value="InterPro"/>
</dbReference>
<dbReference type="SUPFAM" id="SSF50494">
    <property type="entry name" value="Trypsin-like serine proteases"/>
    <property type="match status" value="1"/>
</dbReference>
<keyword evidence="1" id="KW-1015">Disulfide bond</keyword>
<dbReference type="Gene3D" id="2.40.10.10">
    <property type="entry name" value="Trypsin-like serine proteases"/>
    <property type="match status" value="1"/>
</dbReference>
<evidence type="ECO:0000256" key="2">
    <source>
        <dbReference type="ARBA" id="ARBA00024195"/>
    </source>
</evidence>
<name>A0A3P9MAQ0_ORYLA</name>
<reference key="1">
    <citation type="journal article" date="2007" name="Nature">
        <title>The medaka draft genome and insights into vertebrate genome evolution.</title>
        <authorList>
            <person name="Kasahara M."/>
            <person name="Naruse K."/>
            <person name="Sasaki S."/>
            <person name="Nakatani Y."/>
            <person name="Qu W."/>
            <person name="Ahsan B."/>
            <person name="Yamada T."/>
            <person name="Nagayasu Y."/>
            <person name="Doi K."/>
            <person name="Kasai Y."/>
            <person name="Jindo T."/>
            <person name="Kobayashi D."/>
            <person name="Shimada A."/>
            <person name="Toyoda A."/>
            <person name="Kuroki Y."/>
            <person name="Fujiyama A."/>
            <person name="Sasaki T."/>
            <person name="Shimizu A."/>
            <person name="Asakawa S."/>
            <person name="Shimizu N."/>
            <person name="Hashimoto S."/>
            <person name="Yang J."/>
            <person name="Lee Y."/>
            <person name="Matsushima K."/>
            <person name="Sugano S."/>
            <person name="Sakaizumi M."/>
            <person name="Narita T."/>
            <person name="Ohishi K."/>
            <person name="Haga S."/>
            <person name="Ohta F."/>
            <person name="Nomoto H."/>
            <person name="Nogata K."/>
            <person name="Morishita T."/>
            <person name="Endo T."/>
            <person name="Shin-I T."/>
            <person name="Takeda H."/>
            <person name="Morishita S."/>
            <person name="Kohara Y."/>
        </authorList>
    </citation>
    <scope>NUCLEOTIDE SEQUENCE [LARGE SCALE GENOMIC DNA]</scope>
    <source>
        <strain>Hd-rR</strain>
    </source>
</reference>
<proteinExistence type="inferred from homology"/>
<organism evidence="6 7">
    <name type="scientific">Oryzias latipes</name>
    <name type="common">Japanese rice fish</name>
    <name type="synonym">Japanese killifish</name>
    <dbReference type="NCBI Taxonomy" id="8090"/>
    <lineage>
        <taxon>Eukaryota</taxon>
        <taxon>Metazoa</taxon>
        <taxon>Chordata</taxon>
        <taxon>Craniata</taxon>
        <taxon>Vertebrata</taxon>
        <taxon>Euteleostomi</taxon>
        <taxon>Actinopterygii</taxon>
        <taxon>Neopterygii</taxon>
        <taxon>Teleostei</taxon>
        <taxon>Neoteleostei</taxon>
        <taxon>Acanthomorphata</taxon>
        <taxon>Ovalentaria</taxon>
        <taxon>Atherinomorphae</taxon>
        <taxon>Beloniformes</taxon>
        <taxon>Adrianichthyidae</taxon>
        <taxon>Oryziinae</taxon>
        <taxon>Oryzias</taxon>
    </lineage>
</organism>